<name>A0A914DNK5_9BILA</name>
<dbReference type="InterPro" id="IPR016187">
    <property type="entry name" value="CTDL_fold"/>
</dbReference>
<dbReference type="AlphaFoldDB" id="A0A914DNK5"/>
<protein>
    <submittedName>
        <fullName evidence="3">C-type lectin domain-containing protein</fullName>
    </submittedName>
</protein>
<dbReference type="PROSITE" id="PS50041">
    <property type="entry name" value="C_TYPE_LECTIN_2"/>
    <property type="match status" value="1"/>
</dbReference>
<dbReference type="Proteomes" id="UP000887540">
    <property type="component" value="Unplaced"/>
</dbReference>
<proteinExistence type="predicted"/>
<evidence type="ECO:0000259" key="1">
    <source>
        <dbReference type="PROSITE" id="PS50041"/>
    </source>
</evidence>
<dbReference type="SUPFAM" id="SSF56436">
    <property type="entry name" value="C-type lectin-like"/>
    <property type="match status" value="1"/>
</dbReference>
<organism evidence="2 3">
    <name type="scientific">Acrobeloides nanus</name>
    <dbReference type="NCBI Taxonomy" id="290746"/>
    <lineage>
        <taxon>Eukaryota</taxon>
        <taxon>Metazoa</taxon>
        <taxon>Ecdysozoa</taxon>
        <taxon>Nematoda</taxon>
        <taxon>Chromadorea</taxon>
        <taxon>Rhabditida</taxon>
        <taxon>Tylenchina</taxon>
        <taxon>Cephalobomorpha</taxon>
        <taxon>Cephaloboidea</taxon>
        <taxon>Cephalobidae</taxon>
        <taxon>Acrobeloides</taxon>
    </lineage>
</organism>
<dbReference type="WBParaSite" id="ACRNAN_scaffold3096.g17001.t1">
    <property type="protein sequence ID" value="ACRNAN_scaffold3096.g17001.t1"/>
    <property type="gene ID" value="ACRNAN_scaffold3096.g17001"/>
</dbReference>
<dbReference type="InterPro" id="IPR016186">
    <property type="entry name" value="C-type_lectin-like/link_sf"/>
</dbReference>
<dbReference type="Gene3D" id="3.10.100.10">
    <property type="entry name" value="Mannose-Binding Protein A, subunit A"/>
    <property type="match status" value="1"/>
</dbReference>
<reference evidence="3" key="1">
    <citation type="submission" date="2022-11" db="UniProtKB">
        <authorList>
            <consortium name="WormBaseParasite"/>
        </authorList>
    </citation>
    <scope>IDENTIFICATION</scope>
</reference>
<keyword evidence="2" id="KW-1185">Reference proteome</keyword>
<feature type="domain" description="C-type lectin" evidence="1">
    <location>
        <begin position="16"/>
        <end position="92"/>
    </location>
</feature>
<evidence type="ECO:0000313" key="3">
    <source>
        <dbReference type="WBParaSite" id="ACRNAN_scaffold3096.g17001.t1"/>
    </source>
</evidence>
<dbReference type="InterPro" id="IPR001304">
    <property type="entry name" value="C-type_lectin-like"/>
</dbReference>
<sequence length="184" mass="21810">MTLSIQPPNITEMYAFWIGYYEAYNVSRWMNANYLTNFQWLDGSMMDFVNWAIIYLGTYEPDYYEFAYTPFQANRSCAVLLADYHGHTTYWRLIKTTWFDDDYGCESLYSGTICQRDSKVSLSITENNDLEFTCDKGWIENGVTNILNQTKHMCYKSHYNDPPLLQLFVSRLQTLQQYQFESFA</sequence>
<evidence type="ECO:0000313" key="2">
    <source>
        <dbReference type="Proteomes" id="UP000887540"/>
    </source>
</evidence>
<accession>A0A914DNK5</accession>